<comment type="caution">
    <text evidence="1">The sequence shown here is derived from an EMBL/GenBank/DDBJ whole genome shotgun (WGS) entry which is preliminary data.</text>
</comment>
<reference evidence="1 2" key="1">
    <citation type="submission" date="2020-01" db="EMBL/GenBank/DDBJ databases">
        <title>Insect and environment-associated Actinomycetes.</title>
        <authorList>
            <person name="Currrie C."/>
            <person name="Chevrette M."/>
            <person name="Carlson C."/>
            <person name="Stubbendieck R."/>
            <person name="Wendt-Pienkowski E."/>
        </authorList>
    </citation>
    <scope>NUCLEOTIDE SEQUENCE [LARGE SCALE GENOMIC DNA]</scope>
    <source>
        <strain evidence="1 2">SID10258</strain>
    </source>
</reference>
<feature type="non-terminal residue" evidence="1">
    <location>
        <position position="1"/>
    </location>
</feature>
<accession>A0A6L9QC98</accession>
<evidence type="ECO:0000313" key="1">
    <source>
        <dbReference type="EMBL" id="NEA23147.1"/>
    </source>
</evidence>
<organism evidence="1 2">
    <name type="scientific">Actinomadura bangladeshensis</name>
    <dbReference type="NCBI Taxonomy" id="453573"/>
    <lineage>
        <taxon>Bacteria</taxon>
        <taxon>Bacillati</taxon>
        <taxon>Actinomycetota</taxon>
        <taxon>Actinomycetes</taxon>
        <taxon>Streptosporangiales</taxon>
        <taxon>Thermomonosporaceae</taxon>
        <taxon>Actinomadura</taxon>
    </lineage>
</organism>
<dbReference type="AlphaFoldDB" id="A0A6L9QC98"/>
<name>A0A6L9QC98_9ACTN</name>
<protein>
    <submittedName>
        <fullName evidence="1">Uncharacterized protein</fullName>
    </submittedName>
</protein>
<dbReference type="Proteomes" id="UP000475532">
    <property type="component" value="Unassembled WGS sequence"/>
</dbReference>
<gene>
    <name evidence="1" type="ORF">G3I70_11675</name>
</gene>
<evidence type="ECO:0000313" key="2">
    <source>
        <dbReference type="Proteomes" id="UP000475532"/>
    </source>
</evidence>
<sequence>AFAGSAADRRLAALHDRFGIRYDVRRSPAARLPAAGTVRPRYAVPRPEDGQ</sequence>
<proteinExistence type="predicted"/>
<dbReference type="EMBL" id="JAAGLI010000283">
    <property type="protein sequence ID" value="NEA23147.1"/>
    <property type="molecule type" value="Genomic_DNA"/>
</dbReference>